<dbReference type="Proteomes" id="UP001200741">
    <property type="component" value="Unassembled WGS sequence"/>
</dbReference>
<evidence type="ECO:0000313" key="1">
    <source>
        <dbReference type="EMBL" id="MCE4555293.1"/>
    </source>
</evidence>
<keyword evidence="2" id="KW-1185">Reference proteome</keyword>
<gene>
    <name evidence="1" type="ORF">LXT13_12790</name>
</gene>
<protein>
    <submittedName>
        <fullName evidence="1">Uncharacterized protein</fullName>
    </submittedName>
</protein>
<sequence>MDYRAGRATCYMPGGDTLDLRFERPEMGIADAFDADAVRGHPRRTARKGDVPGVQGADAAGRLRGLHGLDRGRHFSYLGRRAQTQVERFPD</sequence>
<proteinExistence type="predicted"/>
<dbReference type="EMBL" id="JAJTWU010000004">
    <property type="protein sequence ID" value="MCE4555293.1"/>
    <property type="molecule type" value="Genomic_DNA"/>
</dbReference>
<reference evidence="1 2" key="1">
    <citation type="submission" date="2021-12" db="EMBL/GenBank/DDBJ databases">
        <title>Genome seq of P8.</title>
        <authorList>
            <person name="Seo T."/>
        </authorList>
    </citation>
    <scope>NUCLEOTIDE SEQUENCE [LARGE SCALE GENOMIC DNA]</scope>
    <source>
        <strain evidence="1 2">P8</strain>
    </source>
</reference>
<organism evidence="1 2">
    <name type="scientific">Pelomonas cellulosilytica</name>
    <dbReference type="NCBI Taxonomy" id="2906762"/>
    <lineage>
        <taxon>Bacteria</taxon>
        <taxon>Pseudomonadati</taxon>
        <taxon>Pseudomonadota</taxon>
        <taxon>Betaproteobacteria</taxon>
        <taxon>Burkholderiales</taxon>
        <taxon>Sphaerotilaceae</taxon>
        <taxon>Roseateles</taxon>
    </lineage>
</organism>
<dbReference type="RefSeq" id="WP_233372306.1">
    <property type="nucleotide sequence ID" value="NZ_JAJTWU010000004.1"/>
</dbReference>
<evidence type="ECO:0000313" key="2">
    <source>
        <dbReference type="Proteomes" id="UP001200741"/>
    </source>
</evidence>
<name>A0ABS8XTV0_9BURK</name>
<comment type="caution">
    <text evidence="1">The sequence shown here is derived from an EMBL/GenBank/DDBJ whole genome shotgun (WGS) entry which is preliminary data.</text>
</comment>
<accession>A0ABS8XTV0</accession>